<reference evidence="1" key="1">
    <citation type="submission" date="2018-05" db="EMBL/GenBank/DDBJ databases">
        <authorList>
            <person name="Lanie J.A."/>
            <person name="Ng W.-L."/>
            <person name="Kazmierczak K.M."/>
            <person name="Andrzejewski T.M."/>
            <person name="Davidsen T.M."/>
            <person name="Wayne K.J."/>
            <person name="Tettelin H."/>
            <person name="Glass J.I."/>
            <person name="Rusch D."/>
            <person name="Podicherti R."/>
            <person name="Tsui H.-C.T."/>
            <person name="Winkler M.E."/>
        </authorList>
    </citation>
    <scope>NUCLEOTIDE SEQUENCE</scope>
</reference>
<protein>
    <submittedName>
        <fullName evidence="1">Uncharacterized protein</fullName>
    </submittedName>
</protein>
<accession>A0A382H8Y8</accession>
<dbReference type="AlphaFoldDB" id="A0A382H8Y8"/>
<sequence length="461" mass="46671">MAITYGTRFTSLPNWSSSLDAFSRVQFNNAFDNLDSNAAGWSESNLAASGTPSGFFHYNTADNTLKVYSTGDTAWVLVRDGYEVRASTIDAKGDILGGTADNTIGKLAVGTNNQALVANSSAGTGLAWANIVNSITGSANEVEVDASTGSITIGLPSAVTIGTLTIDSVGISTIQTGSESFTDNDTSVMTSAAIQDKILAYGYETVTNATQKGTLTTKGDLYARSSSAPTRVGVGANNAALIADSGETAGVKWAAVVNSISGTAAQISLSGSTGAITIGLPNDVTIVGTLTVDSVGIAAVQSSGESFADNDTSVMTSAAIQDKIEGYGYSTTANTISSVGGTANEIEVGLVSGVATVGLPNNVTITGTLTLDSVGIAAVQTGSETFVDNDTSLMTSAAIQDKILAYSYATTTAATLKGTLTTKGDIYARSSSAPARLAVGSNNQALIVDSSETKGMKWAAV</sequence>
<proteinExistence type="predicted"/>
<dbReference type="EMBL" id="UINC01059856">
    <property type="protein sequence ID" value="SVB83730.1"/>
    <property type="molecule type" value="Genomic_DNA"/>
</dbReference>
<feature type="non-terminal residue" evidence="1">
    <location>
        <position position="461"/>
    </location>
</feature>
<organism evidence="1">
    <name type="scientific">marine metagenome</name>
    <dbReference type="NCBI Taxonomy" id="408172"/>
    <lineage>
        <taxon>unclassified sequences</taxon>
        <taxon>metagenomes</taxon>
        <taxon>ecological metagenomes</taxon>
    </lineage>
</organism>
<gene>
    <name evidence="1" type="ORF">METZ01_LOCUS236584</name>
</gene>
<name>A0A382H8Y8_9ZZZZ</name>
<evidence type="ECO:0000313" key="1">
    <source>
        <dbReference type="EMBL" id="SVB83730.1"/>
    </source>
</evidence>